<dbReference type="AlphaFoldDB" id="A0A239KDE7"/>
<feature type="domain" description="Thioredoxin" evidence="5">
    <location>
        <begin position="36"/>
        <end position="200"/>
    </location>
</feature>
<dbReference type="Gene3D" id="3.40.30.10">
    <property type="entry name" value="Glutaredoxin"/>
    <property type="match status" value="1"/>
</dbReference>
<comment type="similarity">
    <text evidence="1">Belongs to the SCO1/2 family.</text>
</comment>
<dbReference type="GO" id="GO:0046872">
    <property type="term" value="F:metal ion binding"/>
    <property type="evidence" value="ECO:0007669"/>
    <property type="project" value="UniProtKB-KW"/>
</dbReference>
<evidence type="ECO:0000313" key="7">
    <source>
        <dbReference type="Proteomes" id="UP000198393"/>
    </source>
</evidence>
<organism evidence="6 7">
    <name type="scientific">Ekhidna lutea</name>
    <dbReference type="NCBI Taxonomy" id="447679"/>
    <lineage>
        <taxon>Bacteria</taxon>
        <taxon>Pseudomonadati</taxon>
        <taxon>Bacteroidota</taxon>
        <taxon>Cytophagia</taxon>
        <taxon>Cytophagales</taxon>
        <taxon>Reichenbachiellaceae</taxon>
        <taxon>Ekhidna</taxon>
    </lineage>
</organism>
<protein>
    <submittedName>
        <fullName evidence="6">Protein SCO1/2</fullName>
    </submittedName>
</protein>
<keyword evidence="3" id="KW-0479">Metal-binding</keyword>
<dbReference type="InterPro" id="IPR036249">
    <property type="entry name" value="Thioredoxin-like_sf"/>
</dbReference>
<reference evidence="6 7" key="1">
    <citation type="submission" date="2017-06" db="EMBL/GenBank/DDBJ databases">
        <authorList>
            <person name="Kim H.J."/>
            <person name="Triplett B.A."/>
        </authorList>
    </citation>
    <scope>NUCLEOTIDE SEQUENCE [LARGE SCALE GENOMIC DNA]</scope>
    <source>
        <strain evidence="6 7">DSM 19307</strain>
    </source>
</reference>
<dbReference type="PANTHER" id="PTHR12151">
    <property type="entry name" value="ELECTRON TRANSPORT PROTIN SCO1/SENC FAMILY MEMBER"/>
    <property type="match status" value="1"/>
</dbReference>
<evidence type="ECO:0000256" key="2">
    <source>
        <dbReference type="ARBA" id="ARBA00023008"/>
    </source>
</evidence>
<keyword evidence="2 3" id="KW-0186">Copper</keyword>
<sequence length="206" mass="23502">MIKKLLVPIILLLACEQQSSSEELPYLGNTIYEEHDTIYHKIQDFQLVDQDSSIVTNETFADQVYVADFFFTSCPTICPMMKAQMLRVYEKFEANPEVAILSHTIDPTYDTVALLKDYAERLGVSSDKWKFVTGGQDYIYDLAEKSYISLADEDSNAPGGFVHSGAFLLVDKNRHVRGFYDGTVPEQVDVLMNDINRLLKEYKDDK</sequence>
<proteinExistence type="inferred from homology"/>
<evidence type="ECO:0000256" key="1">
    <source>
        <dbReference type="ARBA" id="ARBA00010996"/>
    </source>
</evidence>
<gene>
    <name evidence="6" type="ORF">SAMN05421640_2596</name>
</gene>
<evidence type="ECO:0000256" key="4">
    <source>
        <dbReference type="PIRSR" id="PIRSR603782-2"/>
    </source>
</evidence>
<dbReference type="Proteomes" id="UP000198393">
    <property type="component" value="Unassembled WGS sequence"/>
</dbReference>
<keyword evidence="4" id="KW-1015">Disulfide bond</keyword>
<evidence type="ECO:0000259" key="5">
    <source>
        <dbReference type="PROSITE" id="PS51352"/>
    </source>
</evidence>
<dbReference type="PANTHER" id="PTHR12151:SF25">
    <property type="entry name" value="LINALOOL DEHYDRATASE_ISOMERASE DOMAIN-CONTAINING PROTEIN"/>
    <property type="match status" value="1"/>
</dbReference>
<feature type="disulfide bond" description="Redox-active" evidence="4">
    <location>
        <begin position="74"/>
        <end position="78"/>
    </location>
</feature>
<evidence type="ECO:0000313" key="6">
    <source>
        <dbReference type="EMBL" id="SNT16396.1"/>
    </source>
</evidence>
<keyword evidence="7" id="KW-1185">Reference proteome</keyword>
<dbReference type="PROSITE" id="PS51257">
    <property type="entry name" value="PROKAR_LIPOPROTEIN"/>
    <property type="match status" value="1"/>
</dbReference>
<dbReference type="SUPFAM" id="SSF52833">
    <property type="entry name" value="Thioredoxin-like"/>
    <property type="match status" value="1"/>
</dbReference>
<accession>A0A239KDE7</accession>
<feature type="binding site" evidence="3">
    <location>
        <position position="78"/>
    </location>
    <ligand>
        <name>Cu cation</name>
        <dbReference type="ChEBI" id="CHEBI:23378"/>
    </ligand>
</feature>
<evidence type="ECO:0000256" key="3">
    <source>
        <dbReference type="PIRSR" id="PIRSR603782-1"/>
    </source>
</evidence>
<dbReference type="EMBL" id="FZPD01000004">
    <property type="protein sequence ID" value="SNT16396.1"/>
    <property type="molecule type" value="Genomic_DNA"/>
</dbReference>
<dbReference type="CDD" id="cd02968">
    <property type="entry name" value="SCO"/>
    <property type="match status" value="1"/>
</dbReference>
<feature type="binding site" evidence="3">
    <location>
        <position position="163"/>
    </location>
    <ligand>
        <name>Cu cation</name>
        <dbReference type="ChEBI" id="CHEBI:23378"/>
    </ligand>
</feature>
<feature type="binding site" evidence="3">
    <location>
        <position position="74"/>
    </location>
    <ligand>
        <name>Cu cation</name>
        <dbReference type="ChEBI" id="CHEBI:23378"/>
    </ligand>
</feature>
<dbReference type="Pfam" id="PF02630">
    <property type="entry name" value="SCO1-SenC"/>
    <property type="match status" value="1"/>
</dbReference>
<dbReference type="OrthoDB" id="9811998at2"/>
<name>A0A239KDE7_EKHLU</name>
<dbReference type="RefSeq" id="WP_089357292.1">
    <property type="nucleotide sequence ID" value="NZ_FZPD01000004.1"/>
</dbReference>
<dbReference type="InterPro" id="IPR013766">
    <property type="entry name" value="Thioredoxin_domain"/>
</dbReference>
<dbReference type="PROSITE" id="PS51352">
    <property type="entry name" value="THIOREDOXIN_2"/>
    <property type="match status" value="1"/>
</dbReference>
<dbReference type="InterPro" id="IPR003782">
    <property type="entry name" value="SCO1/SenC"/>
</dbReference>